<dbReference type="KEGG" id="mmes:MMSR116_24760"/>
<name>A0A6B9FQS0_9HYPH</name>
<dbReference type="EMBL" id="CP043538">
    <property type="protein sequence ID" value="QGY04757.1"/>
    <property type="molecule type" value="Genomic_DNA"/>
</dbReference>
<protein>
    <submittedName>
        <fullName evidence="1">Uncharacterized protein</fullName>
    </submittedName>
</protein>
<reference evidence="1 2" key="1">
    <citation type="journal article" date="2012" name="Genet. Mol. Biol.">
        <title>Analysis of 16S rRNA and mxaF genes revealing insights into Methylobacterium niche-specific plant association.</title>
        <authorList>
            <person name="Dourado M.N."/>
            <person name="Andreote F.D."/>
            <person name="Dini-Andreote F."/>
            <person name="Conti R."/>
            <person name="Araujo J.M."/>
            <person name="Araujo W.L."/>
        </authorList>
    </citation>
    <scope>NUCLEOTIDE SEQUENCE [LARGE SCALE GENOMIC DNA]</scope>
    <source>
        <strain evidence="1 2">SR1.6/6</strain>
    </source>
</reference>
<evidence type="ECO:0000313" key="1">
    <source>
        <dbReference type="EMBL" id="QGY04757.1"/>
    </source>
</evidence>
<organism evidence="1 2">
    <name type="scientific">Methylobacterium mesophilicum SR1.6/6</name>
    <dbReference type="NCBI Taxonomy" id="908290"/>
    <lineage>
        <taxon>Bacteria</taxon>
        <taxon>Pseudomonadati</taxon>
        <taxon>Pseudomonadota</taxon>
        <taxon>Alphaproteobacteria</taxon>
        <taxon>Hyphomicrobiales</taxon>
        <taxon>Methylobacteriaceae</taxon>
        <taxon>Methylobacterium</taxon>
    </lineage>
</organism>
<reference evidence="1 2" key="2">
    <citation type="journal article" date="2013" name="Genome Announc.">
        <title>Draft Genome Sequence of Methylobacterium mesophilicum Strain SR1.6/6, Isolated from Citrus sinensis.</title>
        <authorList>
            <person name="Marinho Almeida D."/>
            <person name="Dini-Andreote F."/>
            <person name="Camargo Neves A.A."/>
            <person name="Juca Ramos R.T."/>
            <person name="Andreote F.D."/>
            <person name="Carneiro A.R."/>
            <person name="Oliveira de Souza Lima A."/>
            <person name="Caracciolo Gomes de Sa P.H."/>
            <person name="Ribeiro Barbosa M.S."/>
            <person name="Araujo W.L."/>
            <person name="Silva A."/>
        </authorList>
    </citation>
    <scope>NUCLEOTIDE SEQUENCE [LARGE SCALE GENOMIC DNA]</scope>
    <source>
        <strain evidence="1 2">SR1.6/6</strain>
    </source>
</reference>
<gene>
    <name evidence="1" type="ORF">MMSR116_24760</name>
</gene>
<sequence length="73" mass="8188">MSVARIEWGQILALEEDIMHPDRLANVLTTLSTHDDIVHRDCIYVIGCMLSQIGKRLEANFEAITPIKDGGPR</sequence>
<dbReference type="RefSeq" id="WP_010681875.1">
    <property type="nucleotide sequence ID" value="NZ_CP043538.1"/>
</dbReference>
<dbReference type="AlphaFoldDB" id="A0A6B9FQS0"/>
<accession>A0A6B9FQS0</accession>
<proteinExistence type="predicted"/>
<dbReference type="Proteomes" id="UP000012488">
    <property type="component" value="Chromosome"/>
</dbReference>
<evidence type="ECO:0000313" key="2">
    <source>
        <dbReference type="Proteomes" id="UP000012488"/>
    </source>
</evidence>